<dbReference type="InterPro" id="IPR036249">
    <property type="entry name" value="Thioredoxin-like_sf"/>
</dbReference>
<dbReference type="Gene3D" id="3.40.30.10">
    <property type="entry name" value="Glutaredoxin"/>
    <property type="match status" value="1"/>
</dbReference>
<dbReference type="Pfam" id="PF03960">
    <property type="entry name" value="ArsC"/>
    <property type="match status" value="1"/>
</dbReference>
<accession>Q6BA79</accession>
<evidence type="ECO:0000256" key="2">
    <source>
        <dbReference type="PROSITE-ProRule" id="PRU01282"/>
    </source>
</evidence>
<sequence>MLIYGLKNCDKCRAARKVLQSAEFVDIREVPLSVTALAKLIETYGDAIVNKKSTTWRSLPEIDRQLPLIELLQAYPALMKRPIIKDQNGNFSVGWTAQIIEKFQSF</sequence>
<name>Q6BA79_9PROT</name>
<evidence type="ECO:0000313" key="3">
    <source>
        <dbReference type="EMBL" id="AAT90292.1"/>
    </source>
</evidence>
<comment type="similarity">
    <text evidence="1 2">Belongs to the ArsC family.</text>
</comment>
<proteinExistence type="inferred from homology"/>
<dbReference type="PANTHER" id="PTHR30041:SF8">
    <property type="entry name" value="PROTEIN YFFB"/>
    <property type="match status" value="1"/>
</dbReference>
<dbReference type="PANTHER" id="PTHR30041">
    <property type="entry name" value="ARSENATE REDUCTASE"/>
    <property type="match status" value="1"/>
</dbReference>
<dbReference type="InterPro" id="IPR006660">
    <property type="entry name" value="Arsenate_reductase-like"/>
</dbReference>
<organism evidence="3">
    <name type="scientific">uncultured proteobacterium eBACred25D05</name>
    <dbReference type="NCBI Taxonomy" id="287841"/>
    <lineage>
        <taxon>Bacteria</taxon>
        <taxon>Pseudomonadati</taxon>
        <taxon>Pseudomonadota</taxon>
        <taxon>environmental samples</taxon>
    </lineage>
</organism>
<reference evidence="3" key="1">
    <citation type="journal article" date="2005" name="Appl. Environ. Microbiol.">
        <title>Roseobacter-like bacteria in red and mediterranean sea aerobic anoxygenic photosynthetic populations.</title>
        <authorList>
            <person name="Oz A."/>
            <person name="Sabehi G."/>
            <person name="Koblizek M."/>
            <person name="Massana R."/>
            <person name="Beja O."/>
        </authorList>
    </citation>
    <scope>NUCLEOTIDE SEQUENCE</scope>
</reference>
<dbReference type="SUPFAM" id="SSF52833">
    <property type="entry name" value="Thioredoxin-like"/>
    <property type="match status" value="1"/>
</dbReference>
<protein>
    <recommendedName>
        <fullName evidence="4">Arsenate reductase</fullName>
    </recommendedName>
</protein>
<dbReference type="PROSITE" id="PS51353">
    <property type="entry name" value="ARSC"/>
    <property type="match status" value="1"/>
</dbReference>
<evidence type="ECO:0008006" key="4">
    <source>
        <dbReference type="Google" id="ProtNLM"/>
    </source>
</evidence>
<evidence type="ECO:0000256" key="1">
    <source>
        <dbReference type="ARBA" id="ARBA00007198"/>
    </source>
</evidence>
<dbReference type="AlphaFoldDB" id="Q6BA79"/>
<dbReference type="EMBL" id="AY671989">
    <property type="protein sequence ID" value="AAT90292.1"/>
    <property type="molecule type" value="Genomic_DNA"/>
</dbReference>